<dbReference type="InterPro" id="IPR002415">
    <property type="entry name" value="H/ACA_rnp_Nhp2-like"/>
</dbReference>
<dbReference type="InterPro" id="IPR018492">
    <property type="entry name" value="Ribosomal_eL8/Nhp2"/>
</dbReference>
<gene>
    <name evidence="17" type="ORF">E3Q01_03712</name>
    <name evidence="16" type="ORF">E3Q02_03863</name>
    <name evidence="15" type="ORF">E3Q03_03622</name>
    <name evidence="14" type="ORF">E3Q10_03739</name>
    <name evidence="13" type="ORF">E3Q17_03806</name>
    <name evidence="12" type="ORF">E3Q22_03854</name>
</gene>
<dbReference type="EMBL" id="SPRH01000062">
    <property type="protein sequence ID" value="TIB96558.1"/>
    <property type="molecule type" value="Genomic_DNA"/>
</dbReference>
<dbReference type="InterPro" id="IPR029064">
    <property type="entry name" value="Ribosomal_eL30-like_sf"/>
</dbReference>
<dbReference type="FunFam" id="3.30.1330.30:FF:000015">
    <property type="entry name" value="H/ACA ribonucleoprotein complex subunit NHP2"/>
    <property type="match status" value="1"/>
</dbReference>
<comment type="caution">
    <text evidence="12">The sequence shown here is derived from an EMBL/GenBank/DDBJ whole genome shotgun (WGS) entry which is preliminary data.</text>
</comment>
<keyword evidence="3" id="KW-0690">Ribosome biogenesis</keyword>
<protein>
    <recommendedName>
        <fullName evidence="8">H/ACA ribonucleoprotein complex subunit 2</fullName>
    </recommendedName>
    <alternativeName>
        <fullName evidence="8">Nucleolar protein family A member 2</fullName>
    </alternativeName>
</protein>
<dbReference type="Proteomes" id="UP000305362">
    <property type="component" value="Unassembled WGS sequence"/>
</dbReference>
<proteinExistence type="inferred from homology"/>
<comment type="function">
    <text evidence="8">Required for ribosome biogenesis. Part of a complex which catalyzes pseudouridylation of rRNA. This involves the isomerization of uridine such that the ribose is subsequently attached to C5, instead of the normal N1. Pseudouridine ('psi') residues may serve to stabilize the conformation of rRNAs.</text>
</comment>
<evidence type="ECO:0000313" key="21">
    <source>
        <dbReference type="Proteomes" id="UP000309601"/>
    </source>
</evidence>
<evidence type="ECO:0000313" key="12">
    <source>
        <dbReference type="EMBL" id="TIB75763.1"/>
    </source>
</evidence>
<evidence type="ECO:0000256" key="5">
    <source>
        <dbReference type="ARBA" id="ARBA00022884"/>
    </source>
</evidence>
<accession>A0A4T0RK95</accession>
<dbReference type="Pfam" id="PF01248">
    <property type="entry name" value="Ribosomal_L7Ae"/>
    <property type="match status" value="1"/>
</dbReference>
<evidence type="ECO:0000256" key="9">
    <source>
        <dbReference type="SAM" id="Coils"/>
    </source>
</evidence>
<organism evidence="12 22">
    <name type="scientific">Wallemia mellicola</name>
    <dbReference type="NCBI Taxonomy" id="1708541"/>
    <lineage>
        <taxon>Eukaryota</taxon>
        <taxon>Fungi</taxon>
        <taxon>Dikarya</taxon>
        <taxon>Basidiomycota</taxon>
        <taxon>Wallemiomycotina</taxon>
        <taxon>Wallemiomycetes</taxon>
        <taxon>Wallemiales</taxon>
        <taxon>Wallemiaceae</taxon>
        <taxon>Wallemia</taxon>
    </lineage>
</organism>
<dbReference type="AlphaFoldDB" id="A0A4T0RK95"/>
<evidence type="ECO:0000259" key="11">
    <source>
        <dbReference type="Pfam" id="PF01248"/>
    </source>
</evidence>
<evidence type="ECO:0000256" key="7">
    <source>
        <dbReference type="ARBA" id="ARBA00023274"/>
    </source>
</evidence>
<name>A0A4T0RK95_9BASI</name>
<dbReference type="OrthoDB" id="5364946at2759"/>
<dbReference type="EMBL" id="SPRX01000060">
    <property type="protein sequence ID" value="TIC62861.1"/>
    <property type="molecule type" value="Genomic_DNA"/>
</dbReference>
<evidence type="ECO:0000256" key="4">
    <source>
        <dbReference type="ARBA" id="ARBA00022552"/>
    </source>
</evidence>
<evidence type="ECO:0000256" key="3">
    <source>
        <dbReference type="ARBA" id="ARBA00022517"/>
    </source>
</evidence>
<dbReference type="InterPro" id="IPR050257">
    <property type="entry name" value="eL8/uL1-like"/>
</dbReference>
<keyword evidence="4" id="KW-0698">rRNA processing</keyword>
<dbReference type="OMA" id="HGIPYVY"/>
<evidence type="ECO:0000313" key="22">
    <source>
        <dbReference type="Proteomes" id="UP000310685"/>
    </source>
</evidence>
<feature type="coiled-coil region" evidence="9">
    <location>
        <begin position="137"/>
        <end position="168"/>
    </location>
</feature>
<feature type="domain" description="Ribosomal protein eL8/eL30/eS12/Gadd45" evidence="11">
    <location>
        <begin position="46"/>
        <end position="135"/>
    </location>
</feature>
<evidence type="ECO:0000256" key="6">
    <source>
        <dbReference type="ARBA" id="ARBA00023242"/>
    </source>
</evidence>
<evidence type="ECO:0000256" key="2">
    <source>
        <dbReference type="ARBA" id="ARBA00007337"/>
    </source>
</evidence>
<evidence type="ECO:0000313" key="19">
    <source>
        <dbReference type="Proteomes" id="UP000305647"/>
    </source>
</evidence>
<dbReference type="Proteomes" id="UP000310685">
    <property type="component" value="Unassembled WGS sequence"/>
</dbReference>
<dbReference type="InterPro" id="IPR004038">
    <property type="entry name" value="Ribosomal_eL8/eL30/eS12/Gad45"/>
</dbReference>
<feature type="region of interest" description="Disordered" evidence="10">
    <location>
        <begin position="1"/>
        <end position="28"/>
    </location>
</feature>
<evidence type="ECO:0000313" key="17">
    <source>
        <dbReference type="EMBL" id="TIC62861.1"/>
    </source>
</evidence>
<dbReference type="Proteomes" id="UP000310708">
    <property type="component" value="Unassembled WGS sequence"/>
</dbReference>
<keyword evidence="7 8" id="KW-0687">Ribonucleoprotein</keyword>
<evidence type="ECO:0000313" key="23">
    <source>
        <dbReference type="Proteomes" id="UP000310708"/>
    </source>
</evidence>
<keyword evidence="9" id="KW-0175">Coiled coil</keyword>
<dbReference type="GO" id="GO:0031118">
    <property type="term" value="P:rRNA pseudouridine synthesis"/>
    <property type="evidence" value="ECO:0007669"/>
    <property type="project" value="UniProtKB-ARBA"/>
</dbReference>
<dbReference type="EMBL" id="SPRO01000057">
    <property type="protein sequence ID" value="TIC25447.1"/>
    <property type="molecule type" value="Genomic_DNA"/>
</dbReference>
<dbReference type="GO" id="GO:0031429">
    <property type="term" value="C:box H/ACA snoRNP complex"/>
    <property type="evidence" value="ECO:0007669"/>
    <property type="project" value="UniProtKB-UniRule"/>
</dbReference>
<comment type="function">
    <text evidence="8">Common component of the spliceosome and rRNA processing machinery.</text>
</comment>
<evidence type="ECO:0000256" key="1">
    <source>
        <dbReference type="ARBA" id="ARBA00004604"/>
    </source>
</evidence>
<dbReference type="PANTHER" id="PTHR23105">
    <property type="entry name" value="RIBOSOMAL PROTEIN L7AE FAMILY MEMBER"/>
    <property type="match status" value="1"/>
</dbReference>
<evidence type="ECO:0000256" key="10">
    <source>
        <dbReference type="SAM" id="MobiDB-lite"/>
    </source>
</evidence>
<keyword evidence="5 8" id="KW-0694">RNA-binding</keyword>
<dbReference type="GO" id="GO:0000398">
    <property type="term" value="P:mRNA splicing, via spliceosome"/>
    <property type="evidence" value="ECO:0007669"/>
    <property type="project" value="UniProtKB-UniRule"/>
</dbReference>
<sequence>MPSEKRKSTSNNPEKEKKTKLESEDVNLDSLSPIAKPLANKKLNKKIQKCIKRAAKTRNLKRGVKEVVKGINKGEKGIVILAGNISPIDILTHIPILCEESGISYIYIPSKEELGEASGTKRPTSCMMITQKSSKPKKGQEDEIKDKVEEFKQLYAELQEEISDLNTKIAF</sequence>
<comment type="similarity">
    <text evidence="2 8">Belongs to the eukaryotic ribosomal protein eL8 family.</text>
</comment>
<evidence type="ECO:0000313" key="20">
    <source>
        <dbReference type="Proteomes" id="UP000307169"/>
    </source>
</evidence>
<dbReference type="GO" id="GO:0034513">
    <property type="term" value="F:box H/ACA snoRNA binding"/>
    <property type="evidence" value="ECO:0007669"/>
    <property type="project" value="UniProtKB-ARBA"/>
</dbReference>
<evidence type="ECO:0000256" key="8">
    <source>
        <dbReference type="RuleBase" id="RU366039"/>
    </source>
</evidence>
<dbReference type="Proteomes" id="UP000309601">
    <property type="component" value="Unassembled WGS sequence"/>
</dbReference>
<evidence type="ECO:0000313" key="14">
    <source>
        <dbReference type="EMBL" id="TIC25447.1"/>
    </source>
</evidence>
<dbReference type="Gene3D" id="3.30.1330.30">
    <property type="match status" value="1"/>
</dbReference>
<evidence type="ECO:0000313" key="15">
    <source>
        <dbReference type="EMBL" id="TIC59903.1"/>
    </source>
</evidence>
<comment type="subcellular location">
    <subcellularLocation>
        <location evidence="1 8">Nucleus</location>
        <location evidence="1 8">Nucleolus</location>
    </subcellularLocation>
</comment>
<dbReference type="EMBL" id="SPRC01000057">
    <property type="protein sequence ID" value="TIB75763.1"/>
    <property type="molecule type" value="Genomic_DNA"/>
</dbReference>
<dbReference type="GO" id="GO:0031120">
    <property type="term" value="P:snRNA pseudouridine synthesis"/>
    <property type="evidence" value="ECO:0007669"/>
    <property type="project" value="UniProtKB-UniRule"/>
</dbReference>
<feature type="compositionally biased region" description="Basic and acidic residues" evidence="10">
    <location>
        <begin position="1"/>
        <end position="23"/>
    </location>
</feature>
<dbReference type="EMBL" id="SPRW01000059">
    <property type="protein sequence ID" value="TIC61597.1"/>
    <property type="molecule type" value="Genomic_DNA"/>
</dbReference>
<evidence type="ECO:0000313" key="13">
    <source>
        <dbReference type="EMBL" id="TIB96558.1"/>
    </source>
</evidence>
<evidence type="ECO:0000313" key="18">
    <source>
        <dbReference type="Proteomes" id="UP000305362"/>
    </source>
</evidence>
<reference evidence="18 19" key="1">
    <citation type="submission" date="2019-03" db="EMBL/GenBank/DDBJ databases">
        <title>Sequencing 25 genomes of Wallemia mellicola.</title>
        <authorList>
            <person name="Gostincar C."/>
        </authorList>
    </citation>
    <scope>NUCLEOTIDE SEQUENCE [LARGE SCALE GENOMIC DNA]</scope>
    <source>
        <strain evidence="13 20">EXF-1262</strain>
        <strain evidence="16 21">EXF-1274</strain>
        <strain evidence="15 18">EXF-1277</strain>
        <strain evidence="12 22">EXF-6152</strain>
        <strain evidence="17 23">EXF-757</strain>
        <strain evidence="14 19">EXF-8738</strain>
    </source>
</reference>
<evidence type="ECO:0000313" key="16">
    <source>
        <dbReference type="EMBL" id="TIC61597.1"/>
    </source>
</evidence>
<dbReference type="Proteomes" id="UP000305647">
    <property type="component" value="Unassembled WGS sequence"/>
</dbReference>
<keyword evidence="6 8" id="KW-0539">Nucleus</keyword>
<dbReference type="PRINTS" id="PR00883">
    <property type="entry name" value="NUCLEARHMG"/>
</dbReference>
<dbReference type="EMBL" id="SPRV01000053">
    <property type="protein sequence ID" value="TIC59903.1"/>
    <property type="molecule type" value="Genomic_DNA"/>
</dbReference>
<dbReference type="PRINTS" id="PR00881">
    <property type="entry name" value="L7ARS6FAMILY"/>
</dbReference>
<dbReference type="Proteomes" id="UP000307169">
    <property type="component" value="Unassembled WGS sequence"/>
</dbReference>
<dbReference type="SUPFAM" id="SSF55315">
    <property type="entry name" value="L30e-like"/>
    <property type="match status" value="1"/>
</dbReference>